<dbReference type="AlphaFoldDB" id="A0A6J7C9J2"/>
<evidence type="ECO:0000313" key="2">
    <source>
        <dbReference type="EMBL" id="CAB4853594.1"/>
    </source>
</evidence>
<sequence length="186" mass="19944">MVTRVALTDVVQHGANEQKVGSGNHTEELGAVGDGLQQVAIDRVGVERIALRETTHVPPLWKVPTEEVVALERFHCRHERRPGPQQADERTSGALGPGLASLRTAAGQQSQASGADRVASMRCCRSGAEHERLLIHVCIGSQLHLSIDHDDTGHLVGKVMRLATALAYSSLQPVDTPPEPIGGPFH</sequence>
<gene>
    <name evidence="2" type="ORF">UFOPK3267_03126</name>
</gene>
<feature type="compositionally biased region" description="Low complexity" evidence="1">
    <location>
        <begin position="105"/>
        <end position="115"/>
    </location>
</feature>
<proteinExistence type="predicted"/>
<accession>A0A6J7C9J2</accession>
<evidence type="ECO:0000256" key="1">
    <source>
        <dbReference type="SAM" id="MobiDB-lite"/>
    </source>
</evidence>
<name>A0A6J7C9J2_9ZZZZ</name>
<feature type="region of interest" description="Disordered" evidence="1">
    <location>
        <begin position="79"/>
        <end position="118"/>
    </location>
</feature>
<dbReference type="EMBL" id="CAFBIY010000288">
    <property type="protein sequence ID" value="CAB4853594.1"/>
    <property type="molecule type" value="Genomic_DNA"/>
</dbReference>
<protein>
    <submittedName>
        <fullName evidence="2">Unannotated protein</fullName>
    </submittedName>
</protein>
<reference evidence="2" key="1">
    <citation type="submission" date="2020-05" db="EMBL/GenBank/DDBJ databases">
        <authorList>
            <person name="Chiriac C."/>
            <person name="Salcher M."/>
            <person name="Ghai R."/>
            <person name="Kavagutti S V."/>
        </authorList>
    </citation>
    <scope>NUCLEOTIDE SEQUENCE</scope>
</reference>
<organism evidence="2">
    <name type="scientific">freshwater metagenome</name>
    <dbReference type="NCBI Taxonomy" id="449393"/>
    <lineage>
        <taxon>unclassified sequences</taxon>
        <taxon>metagenomes</taxon>
        <taxon>ecological metagenomes</taxon>
    </lineage>
</organism>